<reference evidence="2 3" key="1">
    <citation type="journal article" date="2024" name="J Genomics">
        <title>Draft genome sequencing and assembly of Favolaschia claudopus CIRM-BRFM 2984 isolated from oak limbs.</title>
        <authorList>
            <person name="Navarro D."/>
            <person name="Drula E."/>
            <person name="Chaduli D."/>
            <person name="Cazenave R."/>
            <person name="Ahrendt S."/>
            <person name="Wang J."/>
            <person name="Lipzen A."/>
            <person name="Daum C."/>
            <person name="Barry K."/>
            <person name="Grigoriev I.V."/>
            <person name="Favel A."/>
            <person name="Rosso M.N."/>
            <person name="Martin F."/>
        </authorList>
    </citation>
    <scope>NUCLEOTIDE SEQUENCE [LARGE SCALE GENOMIC DNA]</scope>
    <source>
        <strain evidence="2 3">CIRM-BRFM 2984</strain>
    </source>
</reference>
<gene>
    <name evidence="2" type="ORF">R3P38DRAFT_3231704</name>
</gene>
<organism evidence="2 3">
    <name type="scientific">Favolaschia claudopus</name>
    <dbReference type="NCBI Taxonomy" id="2862362"/>
    <lineage>
        <taxon>Eukaryota</taxon>
        <taxon>Fungi</taxon>
        <taxon>Dikarya</taxon>
        <taxon>Basidiomycota</taxon>
        <taxon>Agaricomycotina</taxon>
        <taxon>Agaricomycetes</taxon>
        <taxon>Agaricomycetidae</taxon>
        <taxon>Agaricales</taxon>
        <taxon>Marasmiineae</taxon>
        <taxon>Mycenaceae</taxon>
        <taxon>Favolaschia</taxon>
    </lineage>
</organism>
<feature type="compositionally biased region" description="Polar residues" evidence="1">
    <location>
        <begin position="61"/>
        <end position="73"/>
    </location>
</feature>
<dbReference type="AlphaFoldDB" id="A0AAV9ZJU9"/>
<feature type="compositionally biased region" description="Basic and acidic residues" evidence="1">
    <location>
        <begin position="9"/>
        <end position="25"/>
    </location>
</feature>
<comment type="caution">
    <text evidence="2">The sequence shown here is derived from an EMBL/GenBank/DDBJ whole genome shotgun (WGS) entry which is preliminary data.</text>
</comment>
<feature type="compositionally biased region" description="Basic residues" evidence="1">
    <location>
        <begin position="26"/>
        <end position="39"/>
    </location>
</feature>
<feature type="region of interest" description="Disordered" evidence="1">
    <location>
        <begin position="1"/>
        <end position="76"/>
    </location>
</feature>
<evidence type="ECO:0000313" key="3">
    <source>
        <dbReference type="Proteomes" id="UP001362999"/>
    </source>
</evidence>
<dbReference type="Proteomes" id="UP001362999">
    <property type="component" value="Unassembled WGS sequence"/>
</dbReference>
<name>A0AAV9ZJU9_9AGAR</name>
<protein>
    <submittedName>
        <fullName evidence="2">Uncharacterized protein</fullName>
    </submittedName>
</protein>
<feature type="region of interest" description="Disordered" evidence="1">
    <location>
        <begin position="131"/>
        <end position="150"/>
    </location>
</feature>
<dbReference type="EMBL" id="JAWWNJ010000137">
    <property type="protein sequence ID" value="KAK6984467.1"/>
    <property type="molecule type" value="Genomic_DNA"/>
</dbReference>
<evidence type="ECO:0000313" key="2">
    <source>
        <dbReference type="EMBL" id="KAK6984467.1"/>
    </source>
</evidence>
<accession>A0AAV9ZJU9</accession>
<proteinExistence type="predicted"/>
<sequence>MSSTRQASPHREIKAEEDGDKENRVHTPHSAHQFSRKRVRMDSAAGGGTSTRPSVDEGMPASSNIDGVSTPLTHTGGDFKRLQQLLVDSIIFREHLNDENQRLLRELHVTRRELFKTRALMKHAAERLHEQASRRIQGIDSDDEAVENAG</sequence>
<keyword evidence="3" id="KW-1185">Reference proteome</keyword>
<evidence type="ECO:0000256" key="1">
    <source>
        <dbReference type="SAM" id="MobiDB-lite"/>
    </source>
</evidence>
<feature type="compositionally biased region" description="Acidic residues" evidence="1">
    <location>
        <begin position="140"/>
        <end position="150"/>
    </location>
</feature>